<feature type="compositionally biased region" description="Acidic residues" evidence="1">
    <location>
        <begin position="761"/>
        <end position="770"/>
    </location>
</feature>
<reference evidence="2 3" key="1">
    <citation type="submission" date="2018-05" db="EMBL/GenBank/DDBJ databases">
        <title>Draft genome sequence of Scytalidium lignicola DSM 105466, a ubiquitous saprotrophic fungus.</title>
        <authorList>
            <person name="Buettner E."/>
            <person name="Gebauer A.M."/>
            <person name="Hofrichter M."/>
            <person name="Liers C."/>
            <person name="Kellner H."/>
        </authorList>
    </citation>
    <scope>NUCLEOTIDE SEQUENCE [LARGE SCALE GENOMIC DNA]</scope>
    <source>
        <strain evidence="2 3">DSM 105466</strain>
    </source>
</reference>
<feature type="region of interest" description="Disordered" evidence="1">
    <location>
        <begin position="1"/>
        <end position="371"/>
    </location>
</feature>
<feature type="compositionally biased region" description="Polar residues" evidence="1">
    <location>
        <begin position="47"/>
        <end position="57"/>
    </location>
</feature>
<feature type="compositionally biased region" description="Polar residues" evidence="1">
    <location>
        <begin position="328"/>
        <end position="337"/>
    </location>
</feature>
<feature type="non-terminal residue" evidence="2">
    <location>
        <position position="1"/>
    </location>
</feature>
<feature type="compositionally biased region" description="Acidic residues" evidence="1">
    <location>
        <begin position="1130"/>
        <end position="1140"/>
    </location>
</feature>
<feature type="region of interest" description="Disordered" evidence="1">
    <location>
        <begin position="398"/>
        <end position="419"/>
    </location>
</feature>
<evidence type="ECO:0000313" key="2">
    <source>
        <dbReference type="EMBL" id="RFU25692.1"/>
    </source>
</evidence>
<feature type="compositionally biased region" description="Basic and acidic residues" evidence="1">
    <location>
        <begin position="622"/>
        <end position="631"/>
    </location>
</feature>
<feature type="compositionally biased region" description="Acidic residues" evidence="1">
    <location>
        <begin position="406"/>
        <end position="418"/>
    </location>
</feature>
<accession>A0A3E2GXH4</accession>
<dbReference type="EMBL" id="NCSJ02000313">
    <property type="protein sequence ID" value="RFU25692.1"/>
    <property type="molecule type" value="Genomic_DNA"/>
</dbReference>
<feature type="compositionally biased region" description="Polar residues" evidence="1">
    <location>
        <begin position="1175"/>
        <end position="1193"/>
    </location>
</feature>
<feature type="region of interest" description="Disordered" evidence="1">
    <location>
        <begin position="1106"/>
        <end position="1195"/>
    </location>
</feature>
<keyword evidence="3" id="KW-1185">Reference proteome</keyword>
<evidence type="ECO:0000256" key="1">
    <source>
        <dbReference type="SAM" id="MobiDB-lite"/>
    </source>
</evidence>
<feature type="compositionally biased region" description="Basic and acidic residues" evidence="1">
    <location>
        <begin position="218"/>
        <end position="229"/>
    </location>
</feature>
<feature type="compositionally biased region" description="Basic and acidic residues" evidence="1">
    <location>
        <begin position="702"/>
        <end position="711"/>
    </location>
</feature>
<feature type="region of interest" description="Disordered" evidence="1">
    <location>
        <begin position="733"/>
        <end position="836"/>
    </location>
</feature>
<feature type="compositionally biased region" description="Polar residues" evidence="1">
    <location>
        <begin position="77"/>
        <end position="93"/>
    </location>
</feature>
<gene>
    <name evidence="2" type="ORF">B7463_g10640</name>
</gene>
<protein>
    <submittedName>
        <fullName evidence="2">Uncharacterized protein</fullName>
    </submittedName>
</protein>
<feature type="compositionally biased region" description="Polar residues" evidence="1">
    <location>
        <begin position="230"/>
        <end position="241"/>
    </location>
</feature>
<feature type="region of interest" description="Disordered" evidence="1">
    <location>
        <begin position="549"/>
        <end position="639"/>
    </location>
</feature>
<feature type="compositionally biased region" description="Acidic residues" evidence="1">
    <location>
        <begin position="156"/>
        <end position="166"/>
    </location>
</feature>
<feature type="compositionally biased region" description="Basic and acidic residues" evidence="1">
    <location>
        <begin position="249"/>
        <end position="260"/>
    </location>
</feature>
<organism evidence="2 3">
    <name type="scientific">Scytalidium lignicola</name>
    <name type="common">Hyphomycete</name>
    <dbReference type="NCBI Taxonomy" id="5539"/>
    <lineage>
        <taxon>Eukaryota</taxon>
        <taxon>Fungi</taxon>
        <taxon>Dikarya</taxon>
        <taxon>Ascomycota</taxon>
        <taxon>Pezizomycotina</taxon>
        <taxon>Leotiomycetes</taxon>
        <taxon>Leotiomycetes incertae sedis</taxon>
        <taxon>Scytalidium</taxon>
    </lineage>
</organism>
<evidence type="ECO:0000313" key="3">
    <source>
        <dbReference type="Proteomes" id="UP000258309"/>
    </source>
</evidence>
<feature type="compositionally biased region" description="Acidic residues" evidence="1">
    <location>
        <begin position="813"/>
        <end position="822"/>
    </location>
</feature>
<dbReference type="OrthoDB" id="3524344at2759"/>
<proteinExistence type="predicted"/>
<feature type="compositionally biased region" description="Acidic residues" evidence="1">
    <location>
        <begin position="594"/>
        <end position="604"/>
    </location>
</feature>
<name>A0A3E2GXH4_SCYLI</name>
<feature type="compositionally biased region" description="Basic and acidic residues" evidence="1">
    <location>
        <begin position="733"/>
        <end position="748"/>
    </location>
</feature>
<comment type="caution">
    <text evidence="2">The sequence shown here is derived from an EMBL/GenBank/DDBJ whole genome shotgun (WGS) entry which is preliminary data.</text>
</comment>
<feature type="region of interest" description="Disordered" evidence="1">
    <location>
        <begin position="660"/>
        <end position="711"/>
    </location>
</feature>
<feature type="compositionally biased region" description="Polar residues" evidence="1">
    <location>
        <begin position="101"/>
        <end position="110"/>
    </location>
</feature>
<feature type="non-terminal residue" evidence="2">
    <location>
        <position position="1288"/>
    </location>
</feature>
<sequence length="1288" mass="142871">MSTRRTRAHPSPGGLKSLPLDAPKKRTRKQPVRLRQTTATAAEPVVSSENTITIKNQPSPSPAPPTSRSQSPHVLDSDSQSAAVIESRSSSPPTDGKGHWTRSQTASTSPHSKHPTTQPPKRKTKASTKSTSRNSRKRPRSQRATGAPKIVGSYPEEVEVGEDQSAEENIVVQDSHIHQAVESSDAKNTSAETPVRKYARGRKSRTAQAGDMSSNVRSSERRPAQRKSTEFTSYSQQAGDTSDSDLADEERGPKRSKIDGNKYSPRNSGSPRVKAHYRQLSAAKSPLNLEAKQLSKRSENPPSLVPGSSDISSSSVHGAYPRRELPQLMSQKNSPSKHATPHTMRRIMSTPKSLADDNDRQLPTKIIGPLPKDGEQRLQLWMDTYKIKPELLTSYRRGAQAKASTDSEEDEDAADSGDEYEKLTRSVRLQKGDRRIFPRKKIPFELSETIGGESPVAKDRGKARLSTTNSICETLTISSNVSQQKHILTDPALIGFINQAISWFGDDESRKVPSAQKLAAFLDGSAAPSTPAAPPTERQIRIAAGVAAMQAEQPHEVADNTETEEQPSEAPSHIDEDEHMDIFSSESTPAENLESSEGEEVEEVETPHKAENEDEEMDIEPAEARSEEKPQGSRGWMSPWTGVSAVANIFATPLKFFGGRSQSASKATNRRVVGAATQPRKPAQRPIQSTPSRRPRAVAQTERARRYGVEEKPPIQLRGLISPSRIAEIHRKEDEMIEARRKREDEMAAARSRQRFAATVEEGDDDDDSETPTVEIKPETKPGQKRKRAYRPPRTPPRSAPGTFRVPSPSSSSDDDYSDEEPSTPTPAQPPKSVVSGKLIENRVLGPSQTQLKYDQNLINNPIASKFQQAAWQSCQSRIYRGAVVDLLNPKEDPVIRLLRSDRFHQWTGKGKRSGPIDRQVAVQEKISHEKWIEDHNFLMECQKKHDFCGRCIPVPRFYLHVDGRIYERFILPRHEVEEIHTILSSDPLMARDLSIKSIPLQTDLHDSNNISHRNKLAPTELTPVYDPTFGTEERARPYTGTLFAQPKSIQANINDGKFPLSPRSDVDETSTAAPAIHNIPSTQVLQNIFEAERLTKDNIEKLNESNALTKENASPAKPMVFKAPSDSSSDSDEDEEDVNEQPSTSALQTKKWTQSPPPKPRPSNASLPKMPSVAETSPVKTSDHLTSQQQNGDLARVRGAAEKFKPKQPSRLREVVQMSPNQVQEQENKFIALAREIESTAIKFDPAVMAALNAIPEADLHDIMIPFDYNQQVMDPLVEREVRMLAI</sequence>
<feature type="compositionally biased region" description="Acidic residues" evidence="1">
    <location>
        <begin position="612"/>
        <end position="621"/>
    </location>
</feature>
<feature type="compositionally biased region" description="Polar residues" evidence="1">
    <location>
        <begin position="1141"/>
        <end position="1155"/>
    </location>
</feature>
<feature type="region of interest" description="Disordered" evidence="1">
    <location>
        <begin position="1054"/>
        <end position="1075"/>
    </location>
</feature>
<dbReference type="Proteomes" id="UP000258309">
    <property type="component" value="Unassembled WGS sequence"/>
</dbReference>